<dbReference type="PANTHER" id="PTHR33121">
    <property type="entry name" value="CYCLIC DI-GMP PHOSPHODIESTERASE PDEF"/>
    <property type="match status" value="1"/>
</dbReference>
<comment type="caution">
    <text evidence="3">The sequence shown here is derived from an EMBL/GenBank/DDBJ whole genome shotgun (WGS) entry which is preliminary data.</text>
</comment>
<feature type="transmembrane region" description="Helical" evidence="1">
    <location>
        <begin position="93"/>
        <end position="112"/>
    </location>
</feature>
<accession>A0A931J5L0</accession>
<feature type="domain" description="EAL" evidence="2">
    <location>
        <begin position="208"/>
        <end position="463"/>
    </location>
</feature>
<reference evidence="3" key="1">
    <citation type="submission" date="2020-12" db="EMBL/GenBank/DDBJ databases">
        <title>The genome sequence of Inhella sp. 1Y17.</title>
        <authorList>
            <person name="Liu Y."/>
        </authorList>
    </citation>
    <scope>NUCLEOTIDE SEQUENCE</scope>
    <source>
        <strain evidence="3">1Y17</strain>
    </source>
</reference>
<evidence type="ECO:0000259" key="2">
    <source>
        <dbReference type="PROSITE" id="PS50883"/>
    </source>
</evidence>
<protein>
    <submittedName>
        <fullName evidence="3">EAL domain-containing protein</fullName>
    </submittedName>
</protein>
<dbReference type="SMART" id="SM00052">
    <property type="entry name" value="EAL"/>
    <property type="match status" value="1"/>
</dbReference>
<dbReference type="PANTHER" id="PTHR33121:SF70">
    <property type="entry name" value="SIGNALING PROTEIN YKOW"/>
    <property type="match status" value="1"/>
</dbReference>
<feature type="transmembrane region" description="Helical" evidence="1">
    <location>
        <begin position="68"/>
        <end position="86"/>
    </location>
</feature>
<dbReference type="InterPro" id="IPR050706">
    <property type="entry name" value="Cyclic-di-GMP_PDE-like"/>
</dbReference>
<dbReference type="CDD" id="cd01948">
    <property type="entry name" value="EAL"/>
    <property type="match status" value="1"/>
</dbReference>
<keyword evidence="1" id="KW-0472">Membrane</keyword>
<dbReference type="Gene3D" id="3.20.20.450">
    <property type="entry name" value="EAL domain"/>
    <property type="match status" value="1"/>
</dbReference>
<dbReference type="PROSITE" id="PS50883">
    <property type="entry name" value="EAL"/>
    <property type="match status" value="1"/>
</dbReference>
<organism evidence="3 4">
    <name type="scientific">Inhella proteolytica</name>
    <dbReference type="NCBI Taxonomy" id="2795029"/>
    <lineage>
        <taxon>Bacteria</taxon>
        <taxon>Pseudomonadati</taxon>
        <taxon>Pseudomonadota</taxon>
        <taxon>Betaproteobacteria</taxon>
        <taxon>Burkholderiales</taxon>
        <taxon>Sphaerotilaceae</taxon>
        <taxon>Inhella</taxon>
    </lineage>
</organism>
<feature type="transmembrane region" description="Helical" evidence="1">
    <location>
        <begin position="124"/>
        <end position="142"/>
    </location>
</feature>
<evidence type="ECO:0000313" key="4">
    <source>
        <dbReference type="Proteomes" id="UP000613266"/>
    </source>
</evidence>
<dbReference type="InterPro" id="IPR001633">
    <property type="entry name" value="EAL_dom"/>
</dbReference>
<gene>
    <name evidence="3" type="ORF">I7X39_07560</name>
</gene>
<dbReference type="RefSeq" id="WP_198110370.1">
    <property type="nucleotide sequence ID" value="NZ_JAEDAK010000004.1"/>
</dbReference>
<dbReference type="EMBL" id="JAEDAK010000004">
    <property type="protein sequence ID" value="MBH9576757.1"/>
    <property type="molecule type" value="Genomic_DNA"/>
</dbReference>
<dbReference type="GO" id="GO:0071111">
    <property type="term" value="F:cyclic-guanylate-specific phosphodiesterase activity"/>
    <property type="evidence" value="ECO:0007669"/>
    <property type="project" value="InterPro"/>
</dbReference>
<feature type="transmembrane region" description="Helical" evidence="1">
    <location>
        <begin position="44"/>
        <end position="62"/>
    </location>
</feature>
<dbReference type="SUPFAM" id="SSF141868">
    <property type="entry name" value="EAL domain-like"/>
    <property type="match status" value="1"/>
</dbReference>
<dbReference type="Pfam" id="PF00563">
    <property type="entry name" value="EAL"/>
    <property type="match status" value="1"/>
</dbReference>
<evidence type="ECO:0000256" key="1">
    <source>
        <dbReference type="SAM" id="Phobius"/>
    </source>
</evidence>
<evidence type="ECO:0000313" key="3">
    <source>
        <dbReference type="EMBL" id="MBH9576757.1"/>
    </source>
</evidence>
<dbReference type="InterPro" id="IPR035919">
    <property type="entry name" value="EAL_sf"/>
</dbReference>
<name>A0A931J5L0_9BURK</name>
<keyword evidence="1" id="KW-0812">Transmembrane</keyword>
<keyword evidence="1" id="KW-1133">Transmembrane helix</keyword>
<dbReference type="AlphaFoldDB" id="A0A931J5L0"/>
<sequence>MHTAPGNPLRWRRWLGTARLLLLAQERRESAVAAPERRRRQLDLGALGLLLACAPWLLYFAWRGVWLPALLCGLGVLLGLALVLCAQRGRFRLGALLLFGGVWATVAAFGIWVDRPVDALPRGVQFVLLPLYLARPVLLAGLRPLWRALAGLLTLALFVLLCALPDVGTGAPPLSHGERLVGLGLSLVGAALLTQNLARAGAAQARVRQGLALELAQAIAQDQLSLHLQPQCDENGRLVGLEALLRWPHPQRGLLRPAQFLSLAEREGLMVPLGLWVLRQAATLARQWQGHPQLGTVPIAINLSLLQVQDATARQRLLEQLAALELPPGRLRLELAEPVFAAHPQTLEAVLEGAQALGVGGALEHFGAGWSALTSLAHLPLEQLKIDRQFVQTLDPGAAQRDSIAQAVVQLGQRLGLAVVAAGVETAAQQEALRQLGCTRFQGHWIGLPMTPVALQQWAEAAR</sequence>
<keyword evidence="4" id="KW-1185">Reference proteome</keyword>
<feature type="transmembrane region" description="Helical" evidence="1">
    <location>
        <begin position="149"/>
        <end position="168"/>
    </location>
</feature>
<dbReference type="Proteomes" id="UP000613266">
    <property type="component" value="Unassembled WGS sequence"/>
</dbReference>
<proteinExistence type="predicted"/>